<sequence length="165" mass="17773">MPAHDPAPDQAPAPDPAPQGPTLHLVKLCVGVERPEELERWQALRAERARAAGADPRPRHLTRMRPRRADELLAGGSLYWVMKGAILARQRILALEEATAEDGSPRCAIVLDPALIRTAPAPRRAFQGWRYLRADEAPPDLDAGAEGDAALPPALAEALAALGVR</sequence>
<dbReference type="OrthoDB" id="9798292at2"/>
<name>A0A1M7TSQ3_9RHOB</name>
<organism evidence="2 3">
    <name type="scientific">Oceanicella actignis</name>
    <dbReference type="NCBI Taxonomy" id="1189325"/>
    <lineage>
        <taxon>Bacteria</taxon>
        <taxon>Pseudomonadati</taxon>
        <taxon>Pseudomonadota</taxon>
        <taxon>Alphaproteobacteria</taxon>
        <taxon>Rhodobacterales</taxon>
        <taxon>Paracoccaceae</taxon>
        <taxon>Oceanicella</taxon>
    </lineage>
</organism>
<evidence type="ECO:0000313" key="2">
    <source>
        <dbReference type="EMBL" id="SHN73784.1"/>
    </source>
</evidence>
<proteinExistence type="predicted"/>
<keyword evidence="3" id="KW-1185">Reference proteome</keyword>
<reference evidence="2 3" key="1">
    <citation type="submission" date="2016-12" db="EMBL/GenBank/DDBJ databases">
        <authorList>
            <person name="Song W.-J."/>
            <person name="Kurnit D.M."/>
        </authorList>
    </citation>
    <scope>NUCLEOTIDE SEQUENCE [LARGE SCALE GENOMIC DNA]</scope>
    <source>
        <strain evidence="2 3">CGMCC 1.10808</strain>
    </source>
</reference>
<dbReference type="Pfam" id="PF07370">
    <property type="entry name" value="DUF1489"/>
    <property type="match status" value="1"/>
</dbReference>
<dbReference type="InterPro" id="IPR008320">
    <property type="entry name" value="UCP032025"/>
</dbReference>
<dbReference type="Proteomes" id="UP000184066">
    <property type="component" value="Unassembled WGS sequence"/>
</dbReference>
<dbReference type="RefSeq" id="WP_083581510.1">
    <property type="nucleotide sequence ID" value="NZ_FOHL01000009.1"/>
</dbReference>
<dbReference type="EMBL" id="FRDL01000009">
    <property type="protein sequence ID" value="SHN73784.1"/>
    <property type="molecule type" value="Genomic_DNA"/>
</dbReference>
<feature type="region of interest" description="Disordered" evidence="1">
    <location>
        <begin position="1"/>
        <end position="22"/>
    </location>
</feature>
<feature type="compositionally biased region" description="Pro residues" evidence="1">
    <location>
        <begin position="9"/>
        <end position="19"/>
    </location>
</feature>
<evidence type="ECO:0000256" key="1">
    <source>
        <dbReference type="SAM" id="MobiDB-lite"/>
    </source>
</evidence>
<gene>
    <name evidence="2" type="ORF">SAMN05216200_109101</name>
</gene>
<dbReference type="PIRSF" id="PIRSF032025">
    <property type="entry name" value="UCP032025"/>
    <property type="match status" value="1"/>
</dbReference>
<dbReference type="AlphaFoldDB" id="A0A1M7TSQ3"/>
<evidence type="ECO:0008006" key="4">
    <source>
        <dbReference type="Google" id="ProtNLM"/>
    </source>
</evidence>
<dbReference type="STRING" id="1189325.SAMN04488119_10921"/>
<protein>
    <recommendedName>
        <fullName evidence="4">Lysophospholipase</fullName>
    </recommendedName>
</protein>
<evidence type="ECO:0000313" key="3">
    <source>
        <dbReference type="Proteomes" id="UP000184066"/>
    </source>
</evidence>
<accession>A0A1M7TSQ3</accession>